<evidence type="ECO:0000313" key="1">
    <source>
        <dbReference type="EMBL" id="KAK4747909.1"/>
    </source>
</evidence>
<sequence>MINSIPPSEYGYGNRQSTPMNVIRIPLTGQALSVPCQSPNLFQRSSPNITHVIQNSSSTVSLNLHHFQHQLPVTLQTPPSSICQSATTPLVQQHPVGPPTASTELYWIQEPAFAESSEQ</sequence>
<keyword evidence="2" id="KW-1185">Reference proteome</keyword>
<evidence type="ECO:0000313" key="2">
    <source>
        <dbReference type="Proteomes" id="UP001345219"/>
    </source>
</evidence>
<accession>A0AAN7JKE5</accession>
<dbReference type="EMBL" id="JAXIOK010000019">
    <property type="protein sequence ID" value="KAK4747909.1"/>
    <property type="molecule type" value="Genomic_DNA"/>
</dbReference>
<organism evidence="1 2">
    <name type="scientific">Trapa incisa</name>
    <dbReference type="NCBI Taxonomy" id="236973"/>
    <lineage>
        <taxon>Eukaryota</taxon>
        <taxon>Viridiplantae</taxon>
        <taxon>Streptophyta</taxon>
        <taxon>Embryophyta</taxon>
        <taxon>Tracheophyta</taxon>
        <taxon>Spermatophyta</taxon>
        <taxon>Magnoliopsida</taxon>
        <taxon>eudicotyledons</taxon>
        <taxon>Gunneridae</taxon>
        <taxon>Pentapetalae</taxon>
        <taxon>rosids</taxon>
        <taxon>malvids</taxon>
        <taxon>Myrtales</taxon>
        <taxon>Lythraceae</taxon>
        <taxon>Trapa</taxon>
    </lineage>
</organism>
<protein>
    <submittedName>
        <fullName evidence="1">Uncharacterized protein</fullName>
    </submittedName>
</protein>
<dbReference type="Proteomes" id="UP001345219">
    <property type="component" value="Chromosome 12"/>
</dbReference>
<comment type="caution">
    <text evidence="1">The sequence shown here is derived from an EMBL/GenBank/DDBJ whole genome shotgun (WGS) entry which is preliminary data.</text>
</comment>
<gene>
    <name evidence="1" type="ORF">SAY87_014495</name>
</gene>
<dbReference type="AlphaFoldDB" id="A0AAN7JKE5"/>
<proteinExistence type="predicted"/>
<reference evidence="1 2" key="1">
    <citation type="journal article" date="2023" name="Hortic Res">
        <title>Pangenome of water caltrop reveals structural variations and asymmetric subgenome divergence after allopolyploidization.</title>
        <authorList>
            <person name="Zhang X."/>
            <person name="Chen Y."/>
            <person name="Wang L."/>
            <person name="Yuan Y."/>
            <person name="Fang M."/>
            <person name="Shi L."/>
            <person name="Lu R."/>
            <person name="Comes H.P."/>
            <person name="Ma Y."/>
            <person name="Chen Y."/>
            <person name="Huang G."/>
            <person name="Zhou Y."/>
            <person name="Zheng Z."/>
            <person name="Qiu Y."/>
        </authorList>
    </citation>
    <scope>NUCLEOTIDE SEQUENCE [LARGE SCALE GENOMIC DNA]</scope>
    <source>
        <tissue evidence="1">Roots</tissue>
    </source>
</reference>
<name>A0AAN7JKE5_9MYRT</name>